<organism evidence="1 2">
    <name type="scientific">Candidatus Kaiserbacteria bacterium RIFCSPHIGHO2_01_FULL_53_29</name>
    <dbReference type="NCBI Taxonomy" id="1798480"/>
    <lineage>
        <taxon>Bacteria</taxon>
        <taxon>Candidatus Kaiseribacteriota</taxon>
    </lineage>
</organism>
<reference evidence="1 2" key="1">
    <citation type="journal article" date="2016" name="Nat. Commun.">
        <title>Thousands of microbial genomes shed light on interconnected biogeochemical processes in an aquifer system.</title>
        <authorList>
            <person name="Anantharaman K."/>
            <person name="Brown C.T."/>
            <person name="Hug L.A."/>
            <person name="Sharon I."/>
            <person name="Castelle C.J."/>
            <person name="Probst A.J."/>
            <person name="Thomas B.C."/>
            <person name="Singh A."/>
            <person name="Wilkins M.J."/>
            <person name="Karaoz U."/>
            <person name="Brodie E.L."/>
            <person name="Williams K.H."/>
            <person name="Hubbard S.S."/>
            <person name="Banfield J.F."/>
        </authorList>
    </citation>
    <scope>NUCLEOTIDE SEQUENCE [LARGE SCALE GENOMIC DNA]</scope>
</reference>
<evidence type="ECO:0000313" key="1">
    <source>
        <dbReference type="EMBL" id="OGG52341.1"/>
    </source>
</evidence>
<protein>
    <submittedName>
        <fullName evidence="1">Uncharacterized protein</fullName>
    </submittedName>
</protein>
<name>A0A1F6CTJ8_9BACT</name>
<dbReference type="Proteomes" id="UP000176863">
    <property type="component" value="Unassembled WGS sequence"/>
</dbReference>
<dbReference type="AlphaFoldDB" id="A0A1F6CTJ8"/>
<gene>
    <name evidence="1" type="ORF">A2851_04785</name>
</gene>
<comment type="caution">
    <text evidence="1">The sequence shown here is derived from an EMBL/GenBank/DDBJ whole genome shotgun (WGS) entry which is preliminary data.</text>
</comment>
<dbReference type="STRING" id="1798480.A2851_04785"/>
<proteinExistence type="predicted"/>
<sequence length="177" mass="20158">MELDYGWFLFELHMFFERLSGIEAARRELRNEPTSTKEAALRKLCQEVDIPYHPDLPNIIANNVISWRSEVGVVMAYLTVWEKYLQARPYDPLGRTIDGMPLGLCLDISRGAADLTRAQQRFVDYVRAGIGGYDGIVAAAELECILRKTFTAFSLTPRHLIAFIRARAKERKIALPV</sequence>
<dbReference type="EMBL" id="MFKT01000029">
    <property type="protein sequence ID" value="OGG52341.1"/>
    <property type="molecule type" value="Genomic_DNA"/>
</dbReference>
<accession>A0A1F6CTJ8</accession>
<evidence type="ECO:0000313" key="2">
    <source>
        <dbReference type="Proteomes" id="UP000176863"/>
    </source>
</evidence>